<keyword evidence="8" id="KW-0807">Transducer</keyword>
<dbReference type="GO" id="GO:0004930">
    <property type="term" value="F:G protein-coupled receptor activity"/>
    <property type="evidence" value="ECO:0007669"/>
    <property type="project" value="UniProtKB-KW"/>
</dbReference>
<feature type="transmembrane region" description="Helical" evidence="10">
    <location>
        <begin position="414"/>
        <end position="431"/>
    </location>
</feature>
<comment type="subcellular location">
    <subcellularLocation>
        <location evidence="1">Cell membrane</location>
        <topology evidence="1">Multi-pass membrane protein</topology>
    </subcellularLocation>
</comment>
<dbReference type="PRINTS" id="PR00237">
    <property type="entry name" value="GPCRRHODOPSN"/>
</dbReference>
<dbReference type="GO" id="GO:0005886">
    <property type="term" value="C:plasma membrane"/>
    <property type="evidence" value="ECO:0007669"/>
    <property type="project" value="UniProtKB-SubCell"/>
</dbReference>
<dbReference type="EMBL" id="JACVVK020000001">
    <property type="protein sequence ID" value="KAK7508667.1"/>
    <property type="molecule type" value="Genomic_DNA"/>
</dbReference>
<feature type="region of interest" description="Disordered" evidence="9">
    <location>
        <begin position="105"/>
        <end position="179"/>
    </location>
</feature>
<feature type="compositionally biased region" description="Basic and acidic residues" evidence="9">
    <location>
        <begin position="300"/>
        <end position="309"/>
    </location>
</feature>
<evidence type="ECO:0000256" key="6">
    <source>
        <dbReference type="ARBA" id="ARBA00023136"/>
    </source>
</evidence>
<keyword evidence="3 10" id="KW-0812">Transmembrane</keyword>
<evidence type="ECO:0000256" key="3">
    <source>
        <dbReference type="ARBA" id="ARBA00022692"/>
    </source>
</evidence>
<dbReference type="Gene3D" id="1.20.1070.10">
    <property type="entry name" value="Rhodopsin 7-helix transmembrane proteins"/>
    <property type="match status" value="1"/>
</dbReference>
<feature type="region of interest" description="Disordered" evidence="9">
    <location>
        <begin position="262"/>
        <end position="349"/>
    </location>
</feature>
<evidence type="ECO:0000256" key="1">
    <source>
        <dbReference type="ARBA" id="ARBA00004651"/>
    </source>
</evidence>
<feature type="domain" description="G-protein coupled receptors family 1 profile" evidence="11">
    <location>
        <begin position="366"/>
        <end position="428"/>
    </location>
</feature>
<evidence type="ECO:0000256" key="10">
    <source>
        <dbReference type="SAM" id="Phobius"/>
    </source>
</evidence>
<evidence type="ECO:0000256" key="2">
    <source>
        <dbReference type="ARBA" id="ARBA00022475"/>
    </source>
</evidence>
<keyword evidence="6 10" id="KW-0472">Membrane</keyword>
<name>A0ABD0MA66_9CAEN</name>
<gene>
    <name evidence="12" type="ORF">BaRGS_00000233</name>
</gene>
<keyword evidence="2" id="KW-1003">Cell membrane</keyword>
<evidence type="ECO:0000256" key="8">
    <source>
        <dbReference type="ARBA" id="ARBA00023224"/>
    </source>
</evidence>
<evidence type="ECO:0000256" key="7">
    <source>
        <dbReference type="ARBA" id="ARBA00023170"/>
    </source>
</evidence>
<feature type="compositionally biased region" description="Polar residues" evidence="9">
    <location>
        <begin position="322"/>
        <end position="349"/>
    </location>
</feature>
<dbReference type="InterPro" id="IPR000276">
    <property type="entry name" value="GPCR_Rhodpsn"/>
</dbReference>
<evidence type="ECO:0000256" key="9">
    <source>
        <dbReference type="SAM" id="MobiDB-lite"/>
    </source>
</evidence>
<dbReference type="Proteomes" id="UP001519460">
    <property type="component" value="Unassembled WGS sequence"/>
</dbReference>
<accession>A0ABD0MA66</accession>
<dbReference type="PANTHER" id="PTHR24248">
    <property type="entry name" value="ADRENERGIC RECEPTOR-RELATED G-PROTEIN COUPLED RECEPTOR"/>
    <property type="match status" value="1"/>
</dbReference>
<dbReference type="CDD" id="cd00637">
    <property type="entry name" value="7tm_classA_rhodopsin-like"/>
    <property type="match status" value="1"/>
</dbReference>
<keyword evidence="5" id="KW-0297">G-protein coupled receptor</keyword>
<keyword evidence="13" id="KW-1185">Reference proteome</keyword>
<organism evidence="12 13">
    <name type="scientific">Batillaria attramentaria</name>
    <dbReference type="NCBI Taxonomy" id="370345"/>
    <lineage>
        <taxon>Eukaryota</taxon>
        <taxon>Metazoa</taxon>
        <taxon>Spiralia</taxon>
        <taxon>Lophotrochozoa</taxon>
        <taxon>Mollusca</taxon>
        <taxon>Gastropoda</taxon>
        <taxon>Caenogastropoda</taxon>
        <taxon>Sorbeoconcha</taxon>
        <taxon>Cerithioidea</taxon>
        <taxon>Batillariidae</taxon>
        <taxon>Batillaria</taxon>
    </lineage>
</organism>
<dbReference type="SUPFAM" id="SSF81321">
    <property type="entry name" value="Family A G protein-coupled receptor-like"/>
    <property type="match status" value="1"/>
</dbReference>
<feature type="transmembrane region" description="Helical" evidence="10">
    <location>
        <begin position="28"/>
        <end position="49"/>
    </location>
</feature>
<comment type="caution">
    <text evidence="12">The sequence shown here is derived from an EMBL/GenBank/DDBJ whole genome shotgun (WGS) entry which is preliminary data.</text>
</comment>
<keyword evidence="4 10" id="KW-1133">Transmembrane helix</keyword>
<reference evidence="12 13" key="1">
    <citation type="journal article" date="2023" name="Sci. Data">
        <title>Genome assembly of the Korean intertidal mud-creeper Batillaria attramentaria.</title>
        <authorList>
            <person name="Patra A.K."/>
            <person name="Ho P.T."/>
            <person name="Jun S."/>
            <person name="Lee S.J."/>
            <person name="Kim Y."/>
            <person name="Won Y.J."/>
        </authorList>
    </citation>
    <scope>NUCLEOTIDE SEQUENCE [LARGE SCALE GENOMIC DNA]</scope>
    <source>
        <strain evidence="12">Wonlab-2016</strain>
    </source>
</reference>
<evidence type="ECO:0000256" key="4">
    <source>
        <dbReference type="ARBA" id="ARBA00022989"/>
    </source>
</evidence>
<keyword evidence="7" id="KW-0675">Receptor</keyword>
<feature type="transmembrane region" description="Helical" evidence="10">
    <location>
        <begin position="370"/>
        <end position="394"/>
    </location>
</feature>
<evidence type="ECO:0000313" key="12">
    <source>
        <dbReference type="EMBL" id="KAK7508667.1"/>
    </source>
</evidence>
<dbReference type="AlphaFoldDB" id="A0ABD0MA66"/>
<dbReference type="PROSITE" id="PS50262">
    <property type="entry name" value="G_PROTEIN_RECEP_F1_2"/>
    <property type="match status" value="1"/>
</dbReference>
<evidence type="ECO:0000313" key="13">
    <source>
        <dbReference type="Proteomes" id="UP001519460"/>
    </source>
</evidence>
<evidence type="ECO:0000259" key="11">
    <source>
        <dbReference type="PROSITE" id="PS50262"/>
    </source>
</evidence>
<feature type="compositionally biased region" description="Polar residues" evidence="9">
    <location>
        <begin position="105"/>
        <end position="117"/>
    </location>
</feature>
<feature type="region of interest" description="Disordered" evidence="9">
    <location>
        <begin position="201"/>
        <end position="224"/>
    </location>
</feature>
<dbReference type="InterPro" id="IPR017452">
    <property type="entry name" value="GPCR_Rhodpsn_7TM"/>
</dbReference>
<proteinExistence type="predicted"/>
<sequence length="458" mass="51294">MYELVGRQVTIVSCEYLDKHDYTVGLRLFGSSSLFFFACLLATTVFCYGKIYHKIRLNHLSLNLVMRSNKIVPMSQATPSGSERSTAHNPRTRSVAEGIFTAASTITQPSPENAQATHNRKVPKSQTGQPLQASAKRLSTDIDATNSHDQNCDRNGSRFSPGAPVTTARRSTLHDEEHDSLDTDSVVFFVGKETALEQSDMLGQDESNTQYEPSSRGSRVNGINLSVPENTYNIFIVSNKRNPAGQQNGGHELFPVETRNKSGLFLKPPSEVQGSFPRVLSRRGSSGNRNRQSDTYPEPFTERSRDSETPKPILPPVASEIWPQSQPSTNSNNRVKPTRSPTIKINGRNFNSMPETHTLRFTKQIRVAKLLLMVTGVFLLSYLPFWVVTFLFMVWPHLDWDQGPVGTVFLSMMYQSYFINNAANPILYAIYSPEFRKESAHLLRLVKQKLCGRQVGVA</sequence>
<feature type="compositionally biased region" description="Polar residues" evidence="9">
    <location>
        <begin position="205"/>
        <end position="224"/>
    </location>
</feature>
<evidence type="ECO:0000256" key="5">
    <source>
        <dbReference type="ARBA" id="ARBA00023040"/>
    </source>
</evidence>
<protein>
    <recommendedName>
        <fullName evidence="11">G-protein coupled receptors family 1 profile domain-containing protein</fullName>
    </recommendedName>
</protein>